<accession>A0A1A8X6Y1</accession>
<keyword evidence="1" id="KW-0472">Membrane</keyword>
<dbReference type="Pfam" id="PF12420">
    <property type="entry name" value="DUF3671"/>
    <property type="match status" value="1"/>
</dbReference>
<feature type="transmembrane region" description="Helical" evidence="1">
    <location>
        <begin position="192"/>
        <end position="213"/>
    </location>
</feature>
<dbReference type="InterPro" id="IPR022139">
    <property type="entry name" value="Fam-L/Fam-M-like_plasmodium"/>
</dbReference>
<keyword evidence="1" id="KW-1133">Transmembrane helix</keyword>
<evidence type="ECO:0000313" key="3">
    <source>
        <dbReference type="Proteomes" id="UP000078546"/>
    </source>
</evidence>
<dbReference type="VEuPathDB" id="PlasmoDB:PocGH01_00186100"/>
<proteinExistence type="predicted"/>
<dbReference type="EMBL" id="FLQV01001365">
    <property type="protein sequence ID" value="SBS99526.1"/>
    <property type="molecule type" value="Genomic_DNA"/>
</dbReference>
<gene>
    <name evidence="2" type="ORF">POVCU1_053290</name>
</gene>
<name>A0A1A8X6Y1_PLAOA</name>
<sequence>MEEKFRFPTFIKIYIFIVLIWTHHHYKNVCNFNKEFHLKNSRGGIFDLRYSRLLSKYELGNEPNVARIKEAVPRNGEKKILGSNDKNICTYKEKSKSVFEELKKIKLRDVKVKKPLKKEKTSSFNTFSKIDSYFEKNIRYAFGFTIEDNEENKIYKQSLRNSSFKKFLFIYTPPILILSLGSILLFPTKLPFSIMLLFFLSIIVVTYISIKALKYVWIELRKYKLGIKT</sequence>
<protein>
    <submittedName>
        <fullName evidence="2">Uncharacterized protein</fullName>
    </submittedName>
</protein>
<organism evidence="2 3">
    <name type="scientific">Plasmodium ovale curtisi</name>
    <dbReference type="NCBI Taxonomy" id="864141"/>
    <lineage>
        <taxon>Eukaryota</taxon>
        <taxon>Sar</taxon>
        <taxon>Alveolata</taxon>
        <taxon>Apicomplexa</taxon>
        <taxon>Aconoidasida</taxon>
        <taxon>Haemosporida</taxon>
        <taxon>Plasmodiidae</taxon>
        <taxon>Plasmodium</taxon>
        <taxon>Plasmodium (Plasmodium)</taxon>
    </lineage>
</organism>
<dbReference type="AlphaFoldDB" id="A0A1A8X6Y1"/>
<evidence type="ECO:0000256" key="1">
    <source>
        <dbReference type="SAM" id="Phobius"/>
    </source>
</evidence>
<reference evidence="3" key="1">
    <citation type="submission" date="2016-05" db="EMBL/GenBank/DDBJ databases">
        <authorList>
            <person name="Naeem Raeece"/>
        </authorList>
    </citation>
    <scope>NUCLEOTIDE SEQUENCE [LARGE SCALE GENOMIC DNA]</scope>
</reference>
<feature type="transmembrane region" description="Helical" evidence="1">
    <location>
        <begin position="167"/>
        <end position="186"/>
    </location>
</feature>
<keyword evidence="1" id="KW-0812">Transmembrane</keyword>
<dbReference type="Proteomes" id="UP000078546">
    <property type="component" value="Unassembled WGS sequence"/>
</dbReference>
<evidence type="ECO:0000313" key="2">
    <source>
        <dbReference type="EMBL" id="SBS99526.1"/>
    </source>
</evidence>